<dbReference type="InterPro" id="IPR001789">
    <property type="entry name" value="Sig_transdc_resp-reg_receiver"/>
</dbReference>
<reference evidence="9 10" key="1">
    <citation type="submission" date="2023-05" db="EMBL/GenBank/DDBJ databases">
        <title>Novel species of genus Flectobacillus isolated from stream in China.</title>
        <authorList>
            <person name="Lu H."/>
        </authorList>
    </citation>
    <scope>NUCLEOTIDE SEQUENCE [LARGE SCALE GENOMIC DNA]</scope>
    <source>
        <strain evidence="9 10">KCTC 42575</strain>
    </source>
</reference>
<dbReference type="PANTHER" id="PTHR45339:SF3">
    <property type="entry name" value="HISTIDINE KINASE"/>
    <property type="match status" value="1"/>
</dbReference>
<organism evidence="9 10">
    <name type="scientific">Flectobacillus roseus</name>
    <dbReference type="NCBI Taxonomy" id="502259"/>
    <lineage>
        <taxon>Bacteria</taxon>
        <taxon>Pseudomonadati</taxon>
        <taxon>Bacteroidota</taxon>
        <taxon>Cytophagia</taxon>
        <taxon>Cytophagales</taxon>
        <taxon>Flectobacillaceae</taxon>
        <taxon>Flectobacillus</taxon>
    </lineage>
</organism>
<dbReference type="InterPro" id="IPR029016">
    <property type="entry name" value="GAF-like_dom_sf"/>
</dbReference>
<protein>
    <recommendedName>
        <fullName evidence="2">histidine kinase</fullName>
        <ecNumber evidence="2">2.7.13.3</ecNumber>
    </recommendedName>
</protein>
<dbReference type="PRINTS" id="PR00344">
    <property type="entry name" value="BCTRLSENSOR"/>
</dbReference>
<evidence type="ECO:0000313" key="10">
    <source>
        <dbReference type="Proteomes" id="UP001236507"/>
    </source>
</evidence>
<evidence type="ECO:0000313" key="9">
    <source>
        <dbReference type="EMBL" id="MDI9859043.1"/>
    </source>
</evidence>
<dbReference type="Gene3D" id="3.30.450.40">
    <property type="match status" value="1"/>
</dbReference>
<proteinExistence type="predicted"/>
<dbReference type="Pfam" id="PF00512">
    <property type="entry name" value="HisKA"/>
    <property type="match status" value="1"/>
</dbReference>
<evidence type="ECO:0000256" key="3">
    <source>
        <dbReference type="ARBA" id="ARBA00022553"/>
    </source>
</evidence>
<dbReference type="Pfam" id="PF01590">
    <property type="entry name" value="GAF"/>
    <property type="match status" value="1"/>
</dbReference>
<dbReference type="Gene3D" id="3.30.565.10">
    <property type="entry name" value="Histidine kinase-like ATPase, C-terminal domain"/>
    <property type="match status" value="1"/>
</dbReference>
<dbReference type="CDD" id="cd17546">
    <property type="entry name" value="REC_hyHK_CKI1_RcsC-like"/>
    <property type="match status" value="1"/>
</dbReference>
<dbReference type="SMART" id="SM00448">
    <property type="entry name" value="REC"/>
    <property type="match status" value="1"/>
</dbReference>
<dbReference type="Pfam" id="PF02518">
    <property type="entry name" value="HATPase_c"/>
    <property type="match status" value="1"/>
</dbReference>
<keyword evidence="9" id="KW-0067">ATP-binding</keyword>
<evidence type="ECO:0000256" key="2">
    <source>
        <dbReference type="ARBA" id="ARBA00012438"/>
    </source>
</evidence>
<dbReference type="CDD" id="cd00082">
    <property type="entry name" value="HisKA"/>
    <property type="match status" value="1"/>
</dbReference>
<dbReference type="PROSITE" id="PS50109">
    <property type="entry name" value="HIS_KIN"/>
    <property type="match status" value="1"/>
</dbReference>
<feature type="modified residue" description="4-aspartylphosphate" evidence="6">
    <location>
        <position position="493"/>
    </location>
</feature>
<dbReference type="GO" id="GO:0005524">
    <property type="term" value="F:ATP binding"/>
    <property type="evidence" value="ECO:0007669"/>
    <property type="project" value="UniProtKB-KW"/>
</dbReference>
<dbReference type="InterPro" id="IPR036890">
    <property type="entry name" value="HATPase_C_sf"/>
</dbReference>
<evidence type="ECO:0000256" key="4">
    <source>
        <dbReference type="ARBA" id="ARBA00022679"/>
    </source>
</evidence>
<keyword evidence="10" id="KW-1185">Reference proteome</keyword>
<dbReference type="CDD" id="cd16922">
    <property type="entry name" value="HATPase_EvgS-ArcB-TorS-like"/>
    <property type="match status" value="1"/>
</dbReference>
<dbReference type="EC" id="2.7.13.3" evidence="2"/>
<keyword evidence="5" id="KW-0418">Kinase</keyword>
<dbReference type="InterPro" id="IPR004358">
    <property type="entry name" value="Sig_transdc_His_kin-like_C"/>
</dbReference>
<dbReference type="SUPFAM" id="SSF52172">
    <property type="entry name" value="CheY-like"/>
    <property type="match status" value="1"/>
</dbReference>
<gene>
    <name evidence="9" type="ORF">QM524_07485</name>
</gene>
<keyword evidence="4" id="KW-0808">Transferase</keyword>
<dbReference type="RefSeq" id="WP_283344097.1">
    <property type="nucleotide sequence ID" value="NZ_JASHIF010000007.1"/>
</dbReference>
<sequence length="563" mass="62768">MIFPKIPENETERLDTLKAYKILDTLPEKDFDDIVRIASQICQTPISTITIVDENRQWFKAKNGIDGDGGPRELSFCAHAIVQPDRPFIIEDARQDERFSDNPLTIGSPYVVFYAGIPLVAENGHALGTLCVIDSSPRSLKEEQVVALKALASQAMGQLELRKKTFELMETKESLELKNFALTEAKDNLEVALKAKSTFLSMMSHEIRSPLHAILGNINLLLEESPRPDQEDPLNVLRFTGETLLSIINDILDFSKLEAGKVQLENISFNIRDLVKNIASINLHRAKDQGNKILIEIADNVPNYVGGDPIRLVQVINNLVSNAVKFTKNGTITIRVTLKEQLETDNILTIEVTDTGIGIPQEAVNQIFEEFVQASNKTTRQFGGTGLGLAIIRKILELFGTRIFVESEVGKGSTFKFDLTVGQVQQEVVKKDTVANFNFEGFNVMAIDDNDINLIIINRSLQKKGISVKTFNNGIDALESLKAGTHYDLIIVDLQMPEMSGFEFAEEVRKFSEIPIIASSADNNTETIEMALSTGMNDYLLKPHTPQDLYILLAQHLSYITEE</sequence>
<dbReference type="PROSITE" id="PS50110">
    <property type="entry name" value="RESPONSE_REGULATORY"/>
    <property type="match status" value="1"/>
</dbReference>
<dbReference type="EMBL" id="JASHIF010000007">
    <property type="protein sequence ID" value="MDI9859043.1"/>
    <property type="molecule type" value="Genomic_DNA"/>
</dbReference>
<dbReference type="InterPro" id="IPR036097">
    <property type="entry name" value="HisK_dim/P_sf"/>
</dbReference>
<evidence type="ECO:0000256" key="1">
    <source>
        <dbReference type="ARBA" id="ARBA00000085"/>
    </source>
</evidence>
<dbReference type="SMART" id="SM00065">
    <property type="entry name" value="GAF"/>
    <property type="match status" value="1"/>
</dbReference>
<feature type="domain" description="Response regulatory" evidence="8">
    <location>
        <begin position="443"/>
        <end position="557"/>
    </location>
</feature>
<accession>A0ABT6Y641</accession>
<comment type="caution">
    <text evidence="9">The sequence shown here is derived from an EMBL/GenBank/DDBJ whole genome shotgun (WGS) entry which is preliminary data.</text>
</comment>
<dbReference type="Gene3D" id="3.40.50.2300">
    <property type="match status" value="1"/>
</dbReference>
<evidence type="ECO:0000259" key="7">
    <source>
        <dbReference type="PROSITE" id="PS50109"/>
    </source>
</evidence>
<evidence type="ECO:0000259" key="8">
    <source>
        <dbReference type="PROSITE" id="PS50110"/>
    </source>
</evidence>
<dbReference type="Proteomes" id="UP001236507">
    <property type="component" value="Unassembled WGS sequence"/>
</dbReference>
<dbReference type="InterPro" id="IPR011006">
    <property type="entry name" value="CheY-like_superfamily"/>
</dbReference>
<dbReference type="Pfam" id="PF00072">
    <property type="entry name" value="Response_reg"/>
    <property type="match status" value="1"/>
</dbReference>
<evidence type="ECO:0000256" key="5">
    <source>
        <dbReference type="ARBA" id="ARBA00022777"/>
    </source>
</evidence>
<keyword evidence="9" id="KW-0547">Nucleotide-binding</keyword>
<dbReference type="SUPFAM" id="SSF55874">
    <property type="entry name" value="ATPase domain of HSP90 chaperone/DNA topoisomerase II/histidine kinase"/>
    <property type="match status" value="1"/>
</dbReference>
<dbReference type="PANTHER" id="PTHR45339">
    <property type="entry name" value="HYBRID SIGNAL TRANSDUCTION HISTIDINE KINASE J"/>
    <property type="match status" value="1"/>
</dbReference>
<dbReference type="InterPro" id="IPR003018">
    <property type="entry name" value="GAF"/>
</dbReference>
<dbReference type="SMART" id="SM00388">
    <property type="entry name" value="HisKA"/>
    <property type="match status" value="1"/>
</dbReference>
<dbReference type="InterPro" id="IPR003594">
    <property type="entry name" value="HATPase_dom"/>
</dbReference>
<dbReference type="InterPro" id="IPR003661">
    <property type="entry name" value="HisK_dim/P_dom"/>
</dbReference>
<dbReference type="Gene3D" id="1.10.287.130">
    <property type="match status" value="1"/>
</dbReference>
<dbReference type="InterPro" id="IPR005467">
    <property type="entry name" value="His_kinase_dom"/>
</dbReference>
<evidence type="ECO:0000256" key="6">
    <source>
        <dbReference type="PROSITE-ProRule" id="PRU00169"/>
    </source>
</evidence>
<dbReference type="SMART" id="SM00387">
    <property type="entry name" value="HATPase_c"/>
    <property type="match status" value="1"/>
</dbReference>
<dbReference type="SUPFAM" id="SSF47384">
    <property type="entry name" value="Homodimeric domain of signal transducing histidine kinase"/>
    <property type="match status" value="1"/>
</dbReference>
<comment type="catalytic activity">
    <reaction evidence="1">
        <text>ATP + protein L-histidine = ADP + protein N-phospho-L-histidine.</text>
        <dbReference type="EC" id="2.7.13.3"/>
    </reaction>
</comment>
<feature type="domain" description="Histidine kinase" evidence="7">
    <location>
        <begin position="202"/>
        <end position="423"/>
    </location>
</feature>
<dbReference type="SUPFAM" id="SSF55781">
    <property type="entry name" value="GAF domain-like"/>
    <property type="match status" value="1"/>
</dbReference>
<name>A0ABT6Y641_9BACT</name>
<keyword evidence="3 6" id="KW-0597">Phosphoprotein</keyword>